<feature type="disulfide bond" evidence="17">
    <location>
        <begin position="116"/>
        <end position="121"/>
    </location>
</feature>
<evidence type="ECO:0000256" key="8">
    <source>
        <dbReference type="ARBA" id="ARBA00022837"/>
    </source>
</evidence>
<feature type="active site" description="Proton acceptor" evidence="13">
    <location>
        <position position="114"/>
    </location>
</feature>
<dbReference type="GO" id="GO:0042744">
    <property type="term" value="P:hydrogen peroxide catabolic process"/>
    <property type="evidence" value="ECO:0007669"/>
    <property type="project" value="UniProtKB-KW"/>
</dbReference>
<dbReference type="GO" id="GO:0006979">
    <property type="term" value="P:response to oxidative stress"/>
    <property type="evidence" value="ECO:0007669"/>
    <property type="project" value="UniProtKB-UniRule"/>
</dbReference>
<feature type="disulfide bond" evidence="17">
    <location>
        <begin position="248"/>
        <end position="280"/>
    </location>
</feature>
<dbReference type="PANTHER" id="PTHR31388:SF34">
    <property type="entry name" value="PEROXIDASE 10"/>
    <property type="match status" value="1"/>
</dbReference>
<dbReference type="PANTHER" id="PTHR31388">
    <property type="entry name" value="PEROXIDASE 72-RELATED"/>
    <property type="match status" value="1"/>
</dbReference>
<comment type="function">
    <text evidence="2">Removal of H(2)O(2), oxidation of toxic reductants, biosynthesis and degradation of lignin, suberization, auxin catabolism, response to environmental stresses such as wounding, pathogen attack and oxidative stress. These functions might be dependent on each isozyme/isoform in each plant tissue.</text>
</comment>
<keyword evidence="5 18" id="KW-0575">Peroxidase</keyword>
<evidence type="ECO:0000259" key="19">
    <source>
        <dbReference type="PROSITE" id="PS50873"/>
    </source>
</evidence>
<evidence type="ECO:0000256" key="18">
    <source>
        <dbReference type="RuleBase" id="RU362060"/>
    </source>
</evidence>
<keyword evidence="12" id="KW-0325">Glycoprotein</keyword>
<dbReference type="InterPro" id="IPR002016">
    <property type="entry name" value="Haem_peroxidase"/>
</dbReference>
<dbReference type="GO" id="GO:0046872">
    <property type="term" value="F:metal ion binding"/>
    <property type="evidence" value="ECO:0007669"/>
    <property type="project" value="UniProtKB-UniRule"/>
</dbReference>
<keyword evidence="9 18" id="KW-0560">Oxidoreductase</keyword>
<evidence type="ECO:0000256" key="5">
    <source>
        <dbReference type="ARBA" id="ARBA00022559"/>
    </source>
</evidence>
<feature type="binding site" evidence="15">
    <location>
        <position position="242"/>
    </location>
    <ligand>
        <name>Ca(2+)</name>
        <dbReference type="ChEBI" id="CHEBI:29108"/>
        <label>2</label>
    </ligand>
</feature>
<feature type="binding site" evidence="15">
    <location>
        <position position="115"/>
    </location>
    <ligand>
        <name>Ca(2+)</name>
        <dbReference type="ChEBI" id="CHEBI:29108"/>
        <label>1</label>
    </ligand>
</feature>
<evidence type="ECO:0000256" key="9">
    <source>
        <dbReference type="ARBA" id="ARBA00023002"/>
    </source>
</evidence>
<comment type="catalytic activity">
    <reaction evidence="1 18">
        <text>2 a phenolic donor + H2O2 = 2 a phenolic radical donor + 2 H2O</text>
        <dbReference type="Rhea" id="RHEA:56136"/>
        <dbReference type="ChEBI" id="CHEBI:15377"/>
        <dbReference type="ChEBI" id="CHEBI:16240"/>
        <dbReference type="ChEBI" id="CHEBI:139520"/>
        <dbReference type="ChEBI" id="CHEBI:139521"/>
        <dbReference type="EC" id="1.11.1.7"/>
    </reaction>
</comment>
<dbReference type="PROSITE" id="PS00435">
    <property type="entry name" value="PEROXIDASE_1"/>
    <property type="match status" value="1"/>
</dbReference>
<dbReference type="FunFam" id="1.10.420.10:FF:000001">
    <property type="entry name" value="Peroxidase"/>
    <property type="match status" value="1"/>
</dbReference>
<feature type="binding site" description="axial binding residue" evidence="15">
    <location>
        <position position="241"/>
    </location>
    <ligand>
        <name>heme b</name>
        <dbReference type="ChEBI" id="CHEBI:60344"/>
    </ligand>
    <ligandPart>
        <name>Fe</name>
        <dbReference type="ChEBI" id="CHEBI:18248"/>
    </ligandPart>
</feature>
<feature type="domain" description="Plant heme peroxidase family profile" evidence="19">
    <location>
        <begin position="73"/>
        <end position="374"/>
    </location>
</feature>
<evidence type="ECO:0000256" key="3">
    <source>
        <dbReference type="ARBA" id="ARBA00006873"/>
    </source>
</evidence>
<dbReference type="GO" id="GO:0005576">
    <property type="term" value="C:extracellular region"/>
    <property type="evidence" value="ECO:0007669"/>
    <property type="project" value="UniProtKB-SubCell"/>
</dbReference>
<keyword evidence="18" id="KW-0964">Secreted</keyword>
<evidence type="ECO:0000256" key="2">
    <source>
        <dbReference type="ARBA" id="ARBA00002322"/>
    </source>
</evidence>
<feature type="disulfide bond" evidence="17">
    <location>
        <begin position="169"/>
        <end position="370"/>
    </location>
</feature>
<dbReference type="InterPro" id="IPR019793">
    <property type="entry name" value="Peroxidases_heam-ligand_BS"/>
</dbReference>
<evidence type="ECO:0000256" key="7">
    <source>
        <dbReference type="ARBA" id="ARBA00022723"/>
    </source>
</evidence>
<evidence type="ECO:0000256" key="4">
    <source>
        <dbReference type="ARBA" id="ARBA00012313"/>
    </source>
</evidence>
<evidence type="ECO:0000256" key="10">
    <source>
        <dbReference type="ARBA" id="ARBA00023004"/>
    </source>
</evidence>
<feature type="binding site" evidence="15">
    <location>
        <position position="118"/>
    </location>
    <ligand>
        <name>Ca(2+)</name>
        <dbReference type="ChEBI" id="CHEBI:29108"/>
        <label>1</label>
    </ligand>
</feature>
<evidence type="ECO:0000256" key="11">
    <source>
        <dbReference type="ARBA" id="ARBA00023157"/>
    </source>
</evidence>
<gene>
    <name evidence="20" type="ORF">POTOM_061528</name>
</gene>
<comment type="similarity">
    <text evidence="18">Belongs to the peroxidase family. Classical plant (class III) peroxidase subfamily.</text>
</comment>
<reference evidence="20" key="1">
    <citation type="journal article" date="2020" name="bioRxiv">
        <title>Hybrid origin of Populus tomentosa Carr. identified through genome sequencing and phylogenomic analysis.</title>
        <authorList>
            <person name="An X."/>
            <person name="Gao K."/>
            <person name="Chen Z."/>
            <person name="Li J."/>
            <person name="Yang X."/>
            <person name="Yang X."/>
            <person name="Zhou J."/>
            <person name="Guo T."/>
            <person name="Zhao T."/>
            <person name="Huang S."/>
            <person name="Miao D."/>
            <person name="Khan W.U."/>
            <person name="Rao P."/>
            <person name="Ye M."/>
            <person name="Lei B."/>
            <person name="Liao W."/>
            <person name="Wang J."/>
            <person name="Ji L."/>
            <person name="Li Y."/>
            <person name="Guo B."/>
            <person name="Mustafa N.S."/>
            <person name="Li S."/>
            <person name="Yun Q."/>
            <person name="Keller S.R."/>
            <person name="Mao J."/>
            <person name="Zhang R."/>
            <person name="Strauss S.H."/>
        </authorList>
    </citation>
    <scope>NUCLEOTIDE SEQUENCE</scope>
    <source>
        <strain evidence="20">GM15</strain>
        <tissue evidence="20">Leaf</tissue>
    </source>
</reference>
<keyword evidence="10 15" id="KW-0408">Iron</keyword>
<name>A0A8X8C142_POPTO</name>
<evidence type="ECO:0000256" key="12">
    <source>
        <dbReference type="ARBA" id="ARBA00023180"/>
    </source>
</evidence>
<comment type="caution">
    <text evidence="20">The sequence shown here is derived from an EMBL/GenBank/DDBJ whole genome shotgun (WGS) entry which is preliminary data.</text>
</comment>
<feature type="binding site" evidence="15">
    <location>
        <position position="136"/>
    </location>
    <ligand>
        <name>Ca(2+)</name>
        <dbReference type="ChEBI" id="CHEBI:29108"/>
        <label>1</label>
    </ligand>
</feature>
<dbReference type="GO" id="GO:0020037">
    <property type="term" value="F:heme binding"/>
    <property type="evidence" value="ECO:0007669"/>
    <property type="project" value="UniProtKB-UniRule"/>
</dbReference>
<dbReference type="PROSITE" id="PS00436">
    <property type="entry name" value="PEROXIDASE_2"/>
    <property type="match status" value="1"/>
</dbReference>
<evidence type="ECO:0000313" key="21">
    <source>
        <dbReference type="Proteomes" id="UP000886885"/>
    </source>
</evidence>
<dbReference type="FunFam" id="1.10.520.10:FF:000009">
    <property type="entry name" value="Peroxidase"/>
    <property type="match status" value="1"/>
</dbReference>
<feature type="binding site" evidence="15">
    <location>
        <position position="120"/>
    </location>
    <ligand>
        <name>Ca(2+)</name>
        <dbReference type="ChEBI" id="CHEBI:29108"/>
        <label>1</label>
    </ligand>
</feature>
<dbReference type="SUPFAM" id="SSF48113">
    <property type="entry name" value="Heme-dependent peroxidases"/>
    <property type="match status" value="1"/>
</dbReference>
<feature type="site" description="Transition state stabilizer" evidence="16">
    <location>
        <position position="110"/>
    </location>
</feature>
<proteinExistence type="inferred from homology"/>
<dbReference type="Gene3D" id="1.10.420.10">
    <property type="entry name" value="Peroxidase, domain 2"/>
    <property type="match status" value="1"/>
</dbReference>
<dbReference type="InterPro" id="IPR000823">
    <property type="entry name" value="Peroxidase_pln"/>
</dbReference>
<keyword evidence="8 15" id="KW-0106">Calcium</keyword>
<evidence type="ECO:0000256" key="6">
    <source>
        <dbReference type="ARBA" id="ARBA00022617"/>
    </source>
</evidence>
<comment type="similarity">
    <text evidence="3">Belongs to the peroxidase family. Ascorbate peroxidase subfamily.</text>
</comment>
<feature type="binding site" evidence="15">
    <location>
        <position position="302"/>
    </location>
    <ligand>
        <name>Ca(2+)</name>
        <dbReference type="ChEBI" id="CHEBI:29108"/>
        <label>2</label>
    </ligand>
</feature>
<evidence type="ECO:0000256" key="15">
    <source>
        <dbReference type="PIRSR" id="PIRSR600823-3"/>
    </source>
</evidence>
<feature type="binding site" evidence="15">
    <location>
        <position position="294"/>
    </location>
    <ligand>
        <name>Ca(2+)</name>
        <dbReference type="ChEBI" id="CHEBI:29108"/>
        <label>2</label>
    </ligand>
</feature>
<evidence type="ECO:0000256" key="16">
    <source>
        <dbReference type="PIRSR" id="PIRSR600823-4"/>
    </source>
</evidence>
<dbReference type="OrthoDB" id="2113341at2759"/>
<feature type="binding site" evidence="15">
    <location>
        <position position="124"/>
    </location>
    <ligand>
        <name>Ca(2+)</name>
        <dbReference type="ChEBI" id="CHEBI:29108"/>
        <label>1</label>
    </ligand>
</feature>
<feature type="binding site" evidence="14">
    <location>
        <position position="211"/>
    </location>
    <ligand>
        <name>substrate</name>
    </ligand>
</feature>
<keyword evidence="11 17" id="KW-1015">Disulfide bond</keyword>
<keyword evidence="6 18" id="KW-0349">Heme</keyword>
<dbReference type="Gene3D" id="1.10.520.10">
    <property type="match status" value="1"/>
</dbReference>
<dbReference type="PROSITE" id="PS50873">
    <property type="entry name" value="PEROXIDASE_4"/>
    <property type="match status" value="1"/>
</dbReference>
<dbReference type="PRINTS" id="PR00461">
    <property type="entry name" value="PLPEROXIDASE"/>
</dbReference>
<sequence>MNSLRLSSVFHINQHKVPPHYRSSQSALHKLLHTRMPMAITRFSYSTILALLYLSLLHLVTSFPSSNGQIDYNYNYNYYDSSCPRLGMIVKYGVWAAFKNDTRIAASLLRLHFHDCFVNGCDASILLDDTIDFRGEKNALPNRNSARGYEVIESIKADVEKACPSTVSCVDILALAARESVLLSGGPYYPLSLGGLDGLTASEKAANEQLPSPFEPLENITAKFASKGLDIKDVVVLSGAHTIGFAQCFTFKRRLFDFKGTGKPDPTLDSSAVANLQGMCPNKDASNSKLAPLDSASTYRFDNAYYVNLVNRTGLLESDQALMGDSKTAAMVTAYSSDSYLFSADFASSMVKMSNLGILTGSNGQIRKKCGSVN</sequence>
<evidence type="ECO:0000256" key="14">
    <source>
        <dbReference type="PIRSR" id="PIRSR600823-2"/>
    </source>
</evidence>
<dbReference type="AlphaFoldDB" id="A0A8X8C142"/>
<keyword evidence="21" id="KW-1185">Reference proteome</keyword>
<dbReference type="InterPro" id="IPR019794">
    <property type="entry name" value="Peroxidases_AS"/>
</dbReference>
<dbReference type="Pfam" id="PF00141">
    <property type="entry name" value="peroxidase"/>
    <property type="match status" value="1"/>
</dbReference>
<dbReference type="InterPro" id="IPR010255">
    <property type="entry name" value="Haem_peroxidase_sf"/>
</dbReference>
<protein>
    <recommendedName>
        <fullName evidence="4 18">Peroxidase</fullName>
        <ecNumber evidence="4 18">1.11.1.7</ecNumber>
    </recommendedName>
</protein>
<organism evidence="20 21">
    <name type="scientific">Populus tomentosa</name>
    <name type="common">Chinese white poplar</name>
    <dbReference type="NCBI Taxonomy" id="118781"/>
    <lineage>
        <taxon>Eukaryota</taxon>
        <taxon>Viridiplantae</taxon>
        <taxon>Streptophyta</taxon>
        <taxon>Embryophyta</taxon>
        <taxon>Tracheophyta</taxon>
        <taxon>Spermatophyta</taxon>
        <taxon>Magnoliopsida</taxon>
        <taxon>eudicotyledons</taxon>
        <taxon>Gunneridae</taxon>
        <taxon>Pentapetalae</taxon>
        <taxon>rosids</taxon>
        <taxon>fabids</taxon>
        <taxon>Malpighiales</taxon>
        <taxon>Salicaceae</taxon>
        <taxon>Saliceae</taxon>
        <taxon>Populus</taxon>
    </lineage>
</organism>
<keyword evidence="18" id="KW-0376">Hydrogen peroxide</keyword>
<evidence type="ECO:0000313" key="20">
    <source>
        <dbReference type="EMBL" id="KAG6735804.1"/>
    </source>
</evidence>
<dbReference type="InterPro" id="IPR033905">
    <property type="entry name" value="Secretory_peroxidase"/>
</dbReference>
<keyword evidence="7 15" id="KW-0479">Metal-binding</keyword>
<dbReference type="EMBL" id="JAAWWB010001668">
    <property type="protein sequence ID" value="KAG6735804.1"/>
    <property type="molecule type" value="Genomic_DNA"/>
</dbReference>
<dbReference type="Proteomes" id="UP000886885">
    <property type="component" value="Unassembled WGS sequence"/>
</dbReference>
<dbReference type="PRINTS" id="PR00458">
    <property type="entry name" value="PEROXIDASE"/>
</dbReference>
<comment type="cofactor">
    <cofactor evidence="15 18">
        <name>Ca(2+)</name>
        <dbReference type="ChEBI" id="CHEBI:29108"/>
    </cofactor>
    <text evidence="15 18">Binds 2 calcium ions per subunit.</text>
</comment>
<dbReference type="CDD" id="cd00693">
    <property type="entry name" value="secretory_peroxidase"/>
    <property type="match status" value="1"/>
</dbReference>
<accession>A0A8X8C142</accession>
<dbReference type="GO" id="GO:0140825">
    <property type="term" value="F:lactoperoxidase activity"/>
    <property type="evidence" value="ECO:0007669"/>
    <property type="project" value="UniProtKB-EC"/>
</dbReference>
<comment type="subcellular location">
    <subcellularLocation>
        <location evidence="18">Secreted</location>
    </subcellularLocation>
</comment>
<evidence type="ECO:0000256" key="1">
    <source>
        <dbReference type="ARBA" id="ARBA00000189"/>
    </source>
</evidence>
<evidence type="ECO:0000256" key="13">
    <source>
        <dbReference type="PIRSR" id="PIRSR600823-1"/>
    </source>
</evidence>
<comment type="cofactor">
    <cofactor evidence="15 18">
        <name>heme b</name>
        <dbReference type="ChEBI" id="CHEBI:60344"/>
    </cofactor>
    <text evidence="15 18">Binds 1 heme b (iron(II)-protoporphyrin IX) group per subunit.</text>
</comment>
<feature type="disulfide bond" evidence="17">
    <location>
        <begin position="83"/>
        <end position="163"/>
    </location>
</feature>
<dbReference type="EC" id="1.11.1.7" evidence="4 18"/>
<feature type="binding site" evidence="15">
    <location>
        <position position="122"/>
    </location>
    <ligand>
        <name>Ca(2+)</name>
        <dbReference type="ChEBI" id="CHEBI:29108"/>
        <label>1</label>
    </ligand>
</feature>
<evidence type="ECO:0000256" key="17">
    <source>
        <dbReference type="PIRSR" id="PIRSR600823-5"/>
    </source>
</evidence>